<protein>
    <submittedName>
        <fullName evidence="1">Uncharacterized protein</fullName>
    </submittedName>
</protein>
<evidence type="ECO:0000313" key="1">
    <source>
        <dbReference type="EMBL" id="AWL12386.1"/>
    </source>
</evidence>
<organism evidence="1 2">
    <name type="scientific">Saliniradius amylolyticus</name>
    <dbReference type="NCBI Taxonomy" id="2183582"/>
    <lineage>
        <taxon>Bacteria</taxon>
        <taxon>Pseudomonadati</taxon>
        <taxon>Pseudomonadota</taxon>
        <taxon>Gammaproteobacteria</taxon>
        <taxon>Alteromonadales</taxon>
        <taxon>Alteromonadaceae</taxon>
        <taxon>Saliniradius</taxon>
    </lineage>
</organism>
<dbReference type="KEGG" id="salh:HMF8227_01916"/>
<gene>
    <name evidence="1" type="ORF">HMF8227_01916</name>
</gene>
<dbReference type="AlphaFoldDB" id="A0A2S2E403"/>
<reference evidence="1 2" key="1">
    <citation type="submission" date="2018-05" db="EMBL/GenBank/DDBJ databases">
        <title>Salinimonas sp. HMF8227 Genome sequencing and assembly.</title>
        <authorList>
            <person name="Kang H."/>
            <person name="Kang J."/>
            <person name="Cha I."/>
            <person name="Kim H."/>
            <person name="Joh K."/>
        </authorList>
    </citation>
    <scope>NUCLEOTIDE SEQUENCE [LARGE SCALE GENOMIC DNA]</scope>
    <source>
        <strain evidence="1 2">HMF8227</strain>
    </source>
</reference>
<dbReference type="EMBL" id="CP029347">
    <property type="protein sequence ID" value="AWL12386.1"/>
    <property type="molecule type" value="Genomic_DNA"/>
</dbReference>
<keyword evidence="2" id="KW-1185">Reference proteome</keyword>
<evidence type="ECO:0000313" key="2">
    <source>
        <dbReference type="Proteomes" id="UP000245728"/>
    </source>
</evidence>
<name>A0A2S2E403_9ALTE</name>
<sequence length="30" mass="3253">MILLGHSYGWGVALLTPALLKDGGSRQRNK</sequence>
<proteinExistence type="predicted"/>
<dbReference type="Proteomes" id="UP000245728">
    <property type="component" value="Chromosome"/>
</dbReference>
<accession>A0A2S2E403</accession>